<dbReference type="EMBL" id="CP102173">
    <property type="protein sequence ID" value="UUP14529.1"/>
    <property type="molecule type" value="Genomic_DNA"/>
</dbReference>
<name>A0ABY5MBJ9_9ACTN</name>
<sequence>MNRRVVGTVVWIALLAGAAGCGTGSDRARGTCDEADPAAVKEVMSQARADYRTSASDASPEIQIDHLELLGSGSARLPETSREHGADRLLAVLVKTVVGGEAASYSAGSVNEVVFFAADAKGDLLGPVGSHTASRFDLEAPDDPDWTAWGEQIEDSKLAFELFTCLQPADS</sequence>
<organism evidence="2 3">
    <name type="scientific">Aeromicrobium wangtongii</name>
    <dbReference type="NCBI Taxonomy" id="2969247"/>
    <lineage>
        <taxon>Bacteria</taxon>
        <taxon>Bacillati</taxon>
        <taxon>Actinomycetota</taxon>
        <taxon>Actinomycetes</taxon>
        <taxon>Propionibacteriales</taxon>
        <taxon>Nocardioidaceae</taxon>
        <taxon>Aeromicrobium</taxon>
    </lineage>
</organism>
<accession>A0ABY5MBJ9</accession>
<feature type="signal peptide" evidence="1">
    <location>
        <begin position="1"/>
        <end position="18"/>
    </location>
</feature>
<dbReference type="Proteomes" id="UP001316184">
    <property type="component" value="Chromosome"/>
</dbReference>
<feature type="chain" id="PRO_5047469422" description="Lipoprotein" evidence="1">
    <location>
        <begin position="19"/>
        <end position="171"/>
    </location>
</feature>
<dbReference type="RefSeq" id="WP_232398363.1">
    <property type="nucleotide sequence ID" value="NZ_CP102173.1"/>
</dbReference>
<dbReference type="PROSITE" id="PS51257">
    <property type="entry name" value="PROKAR_LIPOPROTEIN"/>
    <property type="match status" value="1"/>
</dbReference>
<keyword evidence="1" id="KW-0732">Signal</keyword>
<keyword evidence="3" id="KW-1185">Reference proteome</keyword>
<protein>
    <recommendedName>
        <fullName evidence="4">Lipoprotein</fullName>
    </recommendedName>
</protein>
<proteinExistence type="predicted"/>
<gene>
    <name evidence="2" type="ORF">NQV15_04245</name>
</gene>
<evidence type="ECO:0000313" key="2">
    <source>
        <dbReference type="EMBL" id="UUP14529.1"/>
    </source>
</evidence>
<evidence type="ECO:0008006" key="4">
    <source>
        <dbReference type="Google" id="ProtNLM"/>
    </source>
</evidence>
<evidence type="ECO:0000313" key="3">
    <source>
        <dbReference type="Proteomes" id="UP001316184"/>
    </source>
</evidence>
<reference evidence="2 3" key="1">
    <citation type="submission" date="2022-08" db="EMBL/GenBank/DDBJ databases">
        <title>novel species in genus Aeromicrobium.</title>
        <authorList>
            <person name="Ye L."/>
        </authorList>
    </citation>
    <scope>NUCLEOTIDE SEQUENCE [LARGE SCALE GENOMIC DNA]</scope>
    <source>
        <strain evidence="3">zg-Y1379</strain>
    </source>
</reference>
<evidence type="ECO:0000256" key="1">
    <source>
        <dbReference type="SAM" id="SignalP"/>
    </source>
</evidence>